<dbReference type="AlphaFoldDB" id="E1YKH4"/>
<protein>
    <submittedName>
        <fullName evidence="1">Uncharacterized protein</fullName>
    </submittedName>
</protein>
<evidence type="ECO:0000313" key="1">
    <source>
        <dbReference type="EMBL" id="CBX30607.1"/>
    </source>
</evidence>
<organism evidence="1">
    <name type="scientific">uncultured Desulfobacterium sp</name>
    <dbReference type="NCBI Taxonomy" id="201089"/>
    <lineage>
        <taxon>Bacteria</taxon>
        <taxon>Pseudomonadati</taxon>
        <taxon>Thermodesulfobacteriota</taxon>
        <taxon>Desulfobacteria</taxon>
        <taxon>Desulfobacterales</taxon>
        <taxon>Desulfobacteriaceae</taxon>
        <taxon>Desulfobacterium</taxon>
        <taxon>environmental samples</taxon>
    </lineage>
</organism>
<proteinExistence type="predicted"/>
<reference evidence="1" key="1">
    <citation type="journal article" date="2011" name="Environ. Microbiol.">
        <title>Genomic insights into the metabolic potential of the polycyclic aromatic hydrocarbon degrading sulfate-reducing Deltaproteobacterium N47.</title>
        <authorList>
            <person name="Bergmann F."/>
            <person name="Selesi D."/>
            <person name="Weinmaier T."/>
            <person name="Tischler P."/>
            <person name="Rattei T."/>
            <person name="Meckenstock R.U."/>
        </authorList>
    </citation>
    <scope>NUCLEOTIDE SEQUENCE</scope>
</reference>
<dbReference type="EMBL" id="FR695877">
    <property type="protein sequence ID" value="CBX30607.1"/>
    <property type="molecule type" value="Genomic_DNA"/>
</dbReference>
<sequence length="238" mass="26976">MNTWDDFENEARLVEKTTIDQDPDTVMLLKNSIGVFADGFSASEGSSDTADDTLAKMSLLSHSFGTLKCSADTALRGYYVQSMNLLRIVYENWIAFKYIEKNPDKAVLWLRASKKKKPPGHAAMLQEIDEDYSPLKGKMRGWYKTLCSFAHTDPLNLLSQISTDAVPDETSIQFGTTFKKDLFRTSAYSIFIWTGISIMNVSPWVPEDDKWHTQMADVQEEILKFVDQENKAFNPKGS</sequence>
<name>E1YKH4_9BACT</name>
<accession>E1YKH4</accession>
<gene>
    <name evidence="1" type="ORF">N47_E41190</name>
</gene>